<dbReference type="PANTHER" id="PTHR30629:SF2">
    <property type="entry name" value="PROPHAGE INTEGRASE INTS-RELATED"/>
    <property type="match status" value="1"/>
</dbReference>
<dbReference type="InterPro" id="IPR050808">
    <property type="entry name" value="Phage_Integrase"/>
</dbReference>
<dbReference type="PANTHER" id="PTHR30629">
    <property type="entry name" value="PROPHAGE INTEGRASE"/>
    <property type="match status" value="1"/>
</dbReference>
<evidence type="ECO:0000256" key="1">
    <source>
        <dbReference type="ARBA" id="ARBA00008857"/>
    </source>
</evidence>
<dbReference type="Pfam" id="PF00589">
    <property type="entry name" value="Phage_integrase"/>
    <property type="match status" value="1"/>
</dbReference>
<keyword evidence="6" id="KW-1185">Reference proteome</keyword>
<dbReference type="Gene3D" id="1.10.150.130">
    <property type="match status" value="1"/>
</dbReference>
<dbReference type="Proteomes" id="UP000475117">
    <property type="component" value="Chromosome"/>
</dbReference>
<comment type="similarity">
    <text evidence="1">Belongs to the 'phage' integrase family.</text>
</comment>
<reference evidence="5 6" key="1">
    <citation type="submission" date="2020-12" db="EMBL/GenBank/DDBJ databases">
        <title>Sulforoseuscoccus oceanibium gen. nov., sp. nov., a representative of the phylum Verrucomicrobia with special cytoplasmic membrane, and proposal of Sulforoseuscoccusaceae fam. nov.</title>
        <authorList>
            <person name="Xi F."/>
        </authorList>
    </citation>
    <scope>NUCLEOTIDE SEQUENCE [LARGE SCALE GENOMIC DNA]</scope>
    <source>
        <strain evidence="5 6">T37</strain>
    </source>
</reference>
<dbReference type="RefSeq" id="WP_164362376.1">
    <property type="nucleotide sequence ID" value="NZ_CP066776.1"/>
</dbReference>
<dbReference type="InterPro" id="IPR011010">
    <property type="entry name" value="DNA_brk_join_enz"/>
</dbReference>
<dbReference type="SUPFAM" id="SSF56349">
    <property type="entry name" value="DNA breaking-rejoining enzymes"/>
    <property type="match status" value="1"/>
</dbReference>
<dbReference type="InterPro" id="IPR002104">
    <property type="entry name" value="Integrase_catalytic"/>
</dbReference>
<proteinExistence type="inferred from homology"/>
<evidence type="ECO:0000313" key="6">
    <source>
        <dbReference type="Proteomes" id="UP000475117"/>
    </source>
</evidence>
<evidence type="ECO:0000256" key="3">
    <source>
        <dbReference type="ARBA" id="ARBA00023125"/>
    </source>
</evidence>
<keyword evidence="3" id="KW-0238">DNA-binding</keyword>
<dbReference type="PROSITE" id="PS51898">
    <property type="entry name" value="TYR_RECOMBINASE"/>
    <property type="match status" value="1"/>
</dbReference>
<gene>
    <name evidence="5" type="ORF">G3M56_010010</name>
</gene>
<dbReference type="Gene3D" id="1.10.443.10">
    <property type="entry name" value="Intergrase catalytic core"/>
    <property type="match status" value="1"/>
</dbReference>
<dbReference type="InterPro" id="IPR010998">
    <property type="entry name" value="Integrase_recombinase_N"/>
</dbReference>
<keyword evidence="4" id="KW-0233">DNA recombination</keyword>
<name>A0A6B3L7R1_9BACT</name>
<sequence length="395" mass="44632">MRNIATVQEIKHPKYTHRVRFPKAGGKWGTKHFESAEDAEAHADEFNKDLIKHGAEEASISKADRVAVSTFYREVAELQGGSVKVKVATALNHYLETLRARYKSVPCSEVANQFVDAHDRKWSHEQRRSVRPRIKRFLDEYGDWFACDVSPEIVSEFLDDLTARSGKNQGQPISDQTKLHYWQVVHQMFKTAIKTGAAQINPANEDNKPGVMSKKPGTLRPREVAALLHAADSDVVAAIAISFFAGVRRSELVQLDWKNVDLEYQFIEIPREITKTAEGERNIHIEPNLIEWLKPHAQIGGKVVSSPGRYRIGLADAIAKAGIEEWPHNAGRHSFATYHRAHFKTDAKTATQLGHSDSKLLKTRYSKTVHPKIAAEYWEIRPTAKITHLRKGKQA</sequence>
<protein>
    <submittedName>
        <fullName evidence="5">Tyrosine-type recombinase/integrase</fullName>
    </submittedName>
</protein>
<dbReference type="GO" id="GO:0015074">
    <property type="term" value="P:DNA integration"/>
    <property type="evidence" value="ECO:0007669"/>
    <property type="project" value="UniProtKB-KW"/>
</dbReference>
<organism evidence="5 6">
    <name type="scientific">Sulfuriroseicoccus oceanibius</name>
    <dbReference type="NCBI Taxonomy" id="2707525"/>
    <lineage>
        <taxon>Bacteria</taxon>
        <taxon>Pseudomonadati</taxon>
        <taxon>Verrucomicrobiota</taxon>
        <taxon>Verrucomicrobiia</taxon>
        <taxon>Verrucomicrobiales</taxon>
        <taxon>Verrucomicrobiaceae</taxon>
        <taxon>Sulfuriroseicoccus</taxon>
    </lineage>
</organism>
<evidence type="ECO:0000256" key="4">
    <source>
        <dbReference type="ARBA" id="ARBA00023172"/>
    </source>
</evidence>
<evidence type="ECO:0000313" key="5">
    <source>
        <dbReference type="EMBL" id="QQL44227.1"/>
    </source>
</evidence>
<dbReference type="InterPro" id="IPR013762">
    <property type="entry name" value="Integrase-like_cat_sf"/>
</dbReference>
<keyword evidence="2" id="KW-0229">DNA integration</keyword>
<evidence type="ECO:0000256" key="2">
    <source>
        <dbReference type="ARBA" id="ARBA00022908"/>
    </source>
</evidence>
<dbReference type="GO" id="GO:0006310">
    <property type="term" value="P:DNA recombination"/>
    <property type="evidence" value="ECO:0007669"/>
    <property type="project" value="UniProtKB-KW"/>
</dbReference>
<dbReference type="AlphaFoldDB" id="A0A6B3L7R1"/>
<dbReference type="KEGG" id="soa:G3M56_010010"/>
<dbReference type="EMBL" id="CP066776">
    <property type="protein sequence ID" value="QQL44227.1"/>
    <property type="molecule type" value="Genomic_DNA"/>
</dbReference>
<accession>A0A6B3L7R1</accession>
<dbReference type="GO" id="GO:0003677">
    <property type="term" value="F:DNA binding"/>
    <property type="evidence" value="ECO:0007669"/>
    <property type="project" value="UniProtKB-KW"/>
</dbReference>